<proteinExistence type="predicted"/>
<dbReference type="GO" id="GO:0005544">
    <property type="term" value="F:calcium-dependent phospholipid binding"/>
    <property type="evidence" value="ECO:0007669"/>
    <property type="project" value="InterPro"/>
</dbReference>
<protein>
    <recommendedName>
        <fullName evidence="3">Annexin</fullName>
    </recommendedName>
</protein>
<sequence length="144" mass="15657">MAVPAIAYKAGQLAWQNRPRISISSQVTSTILAVGAAAGVFLGVRAVVKNFKQGIRENQALTEGNPAAFATQLKMAFENDNYFGWGTDEEAVFAVLETIPTSSVMNKVQRAYRDLYGRNLAADLKEELSSEEFATALQIINSKP</sequence>
<feature type="transmembrane region" description="Helical" evidence="1">
    <location>
        <begin position="27"/>
        <end position="48"/>
    </location>
</feature>
<organism evidence="2">
    <name type="scientific">Roseihalotalea indica</name>
    <dbReference type="NCBI Taxonomy" id="2867963"/>
    <lineage>
        <taxon>Bacteria</taxon>
        <taxon>Pseudomonadati</taxon>
        <taxon>Bacteroidota</taxon>
        <taxon>Cytophagia</taxon>
        <taxon>Cytophagales</taxon>
        <taxon>Catalimonadaceae</taxon>
        <taxon>Roseihalotalea</taxon>
    </lineage>
</organism>
<name>A0AA49GLK7_9BACT</name>
<evidence type="ECO:0000256" key="1">
    <source>
        <dbReference type="SAM" id="Phobius"/>
    </source>
</evidence>
<evidence type="ECO:0000313" key="2">
    <source>
        <dbReference type="EMBL" id="WKN35989.1"/>
    </source>
</evidence>
<dbReference type="AlphaFoldDB" id="A0AA49GLK7"/>
<reference evidence="2" key="2">
    <citation type="journal article" date="2024" name="Antonie Van Leeuwenhoek">
        <title>Roseihalotalea indica gen. nov., sp. nov., a halophilic Bacteroidetes from mesopelagic Southwest Indian Ocean with higher carbohydrate metabolic potential.</title>
        <authorList>
            <person name="Chen B."/>
            <person name="Zhang M."/>
            <person name="Lin D."/>
            <person name="Ye J."/>
            <person name="Tang K."/>
        </authorList>
    </citation>
    <scope>NUCLEOTIDE SEQUENCE</scope>
    <source>
        <strain evidence="2">TK19036</strain>
    </source>
</reference>
<dbReference type="SUPFAM" id="SSF47874">
    <property type="entry name" value="Annexin"/>
    <property type="match status" value="1"/>
</dbReference>
<dbReference type="InterPro" id="IPR037104">
    <property type="entry name" value="Annexin_sf"/>
</dbReference>
<dbReference type="Gene3D" id="1.10.220.10">
    <property type="entry name" value="Annexin"/>
    <property type="match status" value="1"/>
</dbReference>
<keyword evidence="1" id="KW-0472">Membrane</keyword>
<dbReference type="EMBL" id="CP120682">
    <property type="protein sequence ID" value="WKN35989.1"/>
    <property type="molecule type" value="Genomic_DNA"/>
</dbReference>
<keyword evidence="1" id="KW-0812">Transmembrane</keyword>
<dbReference type="GO" id="GO:0005509">
    <property type="term" value="F:calcium ion binding"/>
    <property type="evidence" value="ECO:0007669"/>
    <property type="project" value="InterPro"/>
</dbReference>
<evidence type="ECO:0008006" key="3">
    <source>
        <dbReference type="Google" id="ProtNLM"/>
    </source>
</evidence>
<keyword evidence="1" id="KW-1133">Transmembrane helix</keyword>
<accession>A0AA49GLK7</accession>
<reference evidence="2" key="1">
    <citation type="journal article" date="2023" name="Comput. Struct. Biotechnol. J.">
        <title>Discovery of a novel marine Bacteroidetes with a rich repertoire of carbohydrate-active enzymes.</title>
        <authorList>
            <person name="Chen B."/>
            <person name="Liu G."/>
            <person name="Chen Q."/>
            <person name="Wang H."/>
            <person name="Liu L."/>
            <person name="Tang K."/>
        </authorList>
    </citation>
    <scope>NUCLEOTIDE SEQUENCE</scope>
    <source>
        <strain evidence="2">TK19036</strain>
    </source>
</reference>
<gene>
    <name evidence="2" type="ORF">K4G66_26850</name>
</gene>